<dbReference type="InterPro" id="IPR041069">
    <property type="entry name" value="FeoB_Cyto"/>
</dbReference>
<keyword evidence="4" id="KW-1003">Cell membrane</keyword>
<comment type="similarity">
    <text evidence="17">Belongs to the TRAFAC class TrmE-Era-EngA-EngB-Septin-like GTPase superfamily. FeoB GTPase (TC 9.A.8) family.</text>
</comment>
<keyword evidence="8 15" id="KW-0547">Nucleotide-binding</keyword>
<feature type="binding site" evidence="16">
    <location>
        <position position="24"/>
    </location>
    <ligand>
        <name>Mg(2+)</name>
        <dbReference type="ChEBI" id="CHEBI:18420"/>
        <label>2</label>
    </ligand>
</feature>
<feature type="transmembrane region" description="Helical" evidence="17">
    <location>
        <begin position="765"/>
        <end position="785"/>
    </location>
</feature>
<evidence type="ECO:0000256" key="4">
    <source>
        <dbReference type="ARBA" id="ARBA00022475"/>
    </source>
</evidence>
<feature type="transmembrane region" description="Helical" evidence="17">
    <location>
        <begin position="347"/>
        <end position="371"/>
    </location>
</feature>
<dbReference type="InterPro" id="IPR050860">
    <property type="entry name" value="FeoB_GTPase"/>
</dbReference>
<dbReference type="Proteomes" id="UP000276437">
    <property type="component" value="Chromosome"/>
</dbReference>
<keyword evidence="5 17" id="KW-0410">Iron transport</keyword>
<feature type="transmembrane region" description="Helical" evidence="17">
    <location>
        <begin position="292"/>
        <end position="314"/>
    </location>
</feature>
<reference evidence="19 20" key="1">
    <citation type="journal article" date="2018" name="Int. J. Syst. Evol. Microbiol.">
        <title>Methylomusa anaerophila gen. nov., sp. nov., an anaerobic methanol-utilizing bacterium isolated from a microbial fuel cell.</title>
        <authorList>
            <person name="Amano N."/>
            <person name="Yamamuro A."/>
            <person name="Miyahara M."/>
            <person name="Kouzuma A."/>
            <person name="Abe T."/>
            <person name="Watanabe K."/>
        </authorList>
    </citation>
    <scope>NUCLEOTIDE SEQUENCE [LARGE SCALE GENOMIC DNA]</scope>
    <source>
        <strain evidence="19 20">MMFC1</strain>
    </source>
</reference>
<keyword evidence="10 17" id="KW-0408">Iron</keyword>
<feature type="binding site" evidence="16">
    <location>
        <position position="23"/>
    </location>
    <ligand>
        <name>Mg(2+)</name>
        <dbReference type="ChEBI" id="CHEBI:18420"/>
        <label>2</label>
    </ligand>
</feature>
<feature type="binding site" evidence="16">
    <location>
        <position position="26"/>
    </location>
    <ligand>
        <name>Mg(2+)</name>
        <dbReference type="ChEBI" id="CHEBI:18420"/>
        <label>2</label>
    </ligand>
</feature>
<keyword evidence="3 17" id="KW-0813">Transport</keyword>
<sequence>MGNGKIAVALTGNPNSGKTTLFNSITGAKQHVGNYPGVTVEKREGFRRYQNKDLLLVDLPGTYSLTAHALDELIARNFIIQDKPDVVVDILDASNLERNLYLAVQLLELERPMVLALNMVDVAKNMGTKIDLNALAEKLGVPVVGTVGNRRTGVDELLTAVVNESGNKVREPLRIDYGADLEEKIASLEELLTKVRYDLRFPGRWVALKLLENDQEIIKLIAGLPEGAAVVAAATDARQILQEALNMEPELAIANYRYEYVGRLSREVIIAKRESVLTVSDNIDQVLTHRLLGLPIFLGLMWLMFNLVFTLGAFPQGWIENGMGILGNFASSYLPDGDLKSLIVDGIIGGVGGVIVFLPQVLILFFGISLLEDTGYMARAAFIMDRIMHAVGLHGKSFIPLLLGFGCSLPAIMGTRTLENPKDRLVTILVTPLMSCSARLPVYTILIGAFFHEAVAGTVLFSIYLIGIVLAIVMARIFRSVLLAGEREPFVMELPQYRLPTLQTIVIHMCERSMIYLRKAGTIILAVSILVWFLINYPSDVSYSQNYEALSAQAQTAYSQQVEKEISQPLHIAAVEDNTELKAMITDLTDVDKEFAEQSEGLAAGSEDLNALEADKEAKMKEIEGANPALYVFASRYVELKNQFDEQNDTLAKEQAGEKLAQSYAGQLGHFIEPAIEPLGFDWRSGIGLIAAFTAKEVLVSTLGTIYNVGEVDETSTDLQQALAADGSFTPLSAYALMVFVLIYSPCLATIAIIKRETNSWKWPLFSSVYSTALAWLMTFGVYQIGRLLGY</sequence>
<dbReference type="GO" id="GO:0005525">
    <property type="term" value="F:GTP binding"/>
    <property type="evidence" value="ECO:0007669"/>
    <property type="project" value="UniProtKB-KW"/>
</dbReference>
<dbReference type="Pfam" id="PF02421">
    <property type="entry name" value="FeoB_N"/>
    <property type="match status" value="1"/>
</dbReference>
<evidence type="ECO:0000256" key="10">
    <source>
        <dbReference type="ARBA" id="ARBA00023004"/>
    </source>
</evidence>
<evidence type="ECO:0000256" key="1">
    <source>
        <dbReference type="ARBA" id="ARBA00003926"/>
    </source>
</evidence>
<comment type="subcellular location">
    <subcellularLocation>
        <location evidence="2">Cell inner membrane</location>
        <topology evidence="2">Multi-pass membrane protein</topology>
    </subcellularLocation>
    <subcellularLocation>
        <location evidence="17">Cell membrane</location>
        <topology evidence="17">Multi-pass membrane protein</topology>
    </subcellularLocation>
</comment>
<evidence type="ECO:0000256" key="8">
    <source>
        <dbReference type="ARBA" id="ARBA00022741"/>
    </source>
</evidence>
<keyword evidence="16" id="KW-0479">Metal-binding</keyword>
<feature type="binding site" evidence="15">
    <location>
        <begin position="118"/>
        <end position="121"/>
    </location>
    <ligand>
        <name>GTP</name>
        <dbReference type="ChEBI" id="CHEBI:37565"/>
        <label>1</label>
    </ligand>
</feature>
<organism evidence="19 20">
    <name type="scientific">Methylomusa anaerophila</name>
    <dbReference type="NCBI Taxonomy" id="1930071"/>
    <lineage>
        <taxon>Bacteria</taxon>
        <taxon>Bacillati</taxon>
        <taxon>Bacillota</taxon>
        <taxon>Negativicutes</taxon>
        <taxon>Selenomonadales</taxon>
        <taxon>Sporomusaceae</taxon>
        <taxon>Methylomusa</taxon>
    </lineage>
</organism>
<comment type="function">
    <text evidence="1 17">Probable transporter of a GTP-driven Fe(2+) uptake system.</text>
</comment>
<keyword evidence="9 17" id="KW-1133">Transmembrane helix</keyword>
<dbReference type="InterPro" id="IPR003373">
    <property type="entry name" value="Fe2_transport_prot-B"/>
</dbReference>
<dbReference type="InterPro" id="IPR011640">
    <property type="entry name" value="Fe2_transport_prot_B_C"/>
</dbReference>
<dbReference type="RefSeq" id="WP_126305607.1">
    <property type="nucleotide sequence ID" value="NZ_AP018449.1"/>
</dbReference>
<evidence type="ECO:0000256" key="2">
    <source>
        <dbReference type="ARBA" id="ARBA00004429"/>
    </source>
</evidence>
<keyword evidence="11" id="KW-0406">Ion transport</keyword>
<dbReference type="SUPFAM" id="SSF52540">
    <property type="entry name" value="P-loop containing nucleoside triphosphate hydrolases"/>
    <property type="match status" value="1"/>
</dbReference>
<feature type="binding site" evidence="15">
    <location>
        <begin position="37"/>
        <end position="41"/>
    </location>
    <ligand>
        <name>GTP</name>
        <dbReference type="ChEBI" id="CHEBI:37565"/>
        <label>1</label>
    </ligand>
</feature>
<accession>A0A348AEH0</accession>
<dbReference type="Pfam" id="PF07670">
    <property type="entry name" value="Gate"/>
    <property type="match status" value="2"/>
</dbReference>
<dbReference type="PANTHER" id="PTHR43185:SF1">
    <property type="entry name" value="FE(2+) TRANSPORTER FEOB"/>
    <property type="match status" value="1"/>
</dbReference>
<dbReference type="InterPro" id="IPR030389">
    <property type="entry name" value="G_FEOB_dom"/>
</dbReference>
<protein>
    <recommendedName>
        <fullName evidence="14 17">Ferrous iron transport protein B</fullName>
    </recommendedName>
</protein>
<dbReference type="InterPro" id="IPR006073">
    <property type="entry name" value="GTP-bd"/>
</dbReference>
<dbReference type="CDD" id="cd01879">
    <property type="entry name" value="FeoB"/>
    <property type="match status" value="1"/>
</dbReference>
<evidence type="ECO:0000256" key="3">
    <source>
        <dbReference type="ARBA" id="ARBA00022448"/>
    </source>
</evidence>
<feature type="binding site" evidence="16">
    <location>
        <position position="27"/>
    </location>
    <ligand>
        <name>Mg(2+)</name>
        <dbReference type="ChEBI" id="CHEBI:18420"/>
        <label>2</label>
    </ligand>
</feature>
<dbReference type="NCBIfam" id="TIGR00437">
    <property type="entry name" value="feoB"/>
    <property type="match status" value="1"/>
</dbReference>
<evidence type="ECO:0000256" key="11">
    <source>
        <dbReference type="ARBA" id="ARBA00023065"/>
    </source>
</evidence>
<evidence type="ECO:0000256" key="17">
    <source>
        <dbReference type="RuleBase" id="RU362098"/>
    </source>
</evidence>
<evidence type="ECO:0000256" key="12">
    <source>
        <dbReference type="ARBA" id="ARBA00023134"/>
    </source>
</evidence>
<proteinExistence type="inferred from homology"/>
<evidence type="ECO:0000256" key="9">
    <source>
        <dbReference type="ARBA" id="ARBA00022989"/>
    </source>
</evidence>
<evidence type="ECO:0000259" key="18">
    <source>
        <dbReference type="PROSITE" id="PS51711"/>
    </source>
</evidence>
<keyword evidence="20" id="KW-1185">Reference proteome</keyword>
<dbReference type="PANTHER" id="PTHR43185">
    <property type="entry name" value="FERROUS IRON TRANSPORT PROTEIN B"/>
    <property type="match status" value="1"/>
</dbReference>
<dbReference type="Gene3D" id="1.10.287.1770">
    <property type="match status" value="1"/>
</dbReference>
<keyword evidence="7 17" id="KW-0812">Transmembrane</keyword>
<evidence type="ECO:0000256" key="7">
    <source>
        <dbReference type="ARBA" id="ARBA00022692"/>
    </source>
</evidence>
<keyword evidence="12 15" id="KW-0342">GTP-binding</keyword>
<dbReference type="EMBL" id="AP018449">
    <property type="protein sequence ID" value="BBB89468.1"/>
    <property type="molecule type" value="Genomic_DNA"/>
</dbReference>
<evidence type="ECO:0000256" key="14">
    <source>
        <dbReference type="NCBIfam" id="TIGR00437"/>
    </source>
</evidence>
<dbReference type="AlphaFoldDB" id="A0A348AEH0"/>
<evidence type="ECO:0000256" key="16">
    <source>
        <dbReference type="PIRSR" id="PIRSR603373-2"/>
    </source>
</evidence>
<dbReference type="Pfam" id="PF17910">
    <property type="entry name" value="FeoB_Cyto"/>
    <property type="match status" value="1"/>
</dbReference>
<evidence type="ECO:0000256" key="6">
    <source>
        <dbReference type="ARBA" id="ARBA00022519"/>
    </source>
</evidence>
<dbReference type="GO" id="GO:0015093">
    <property type="term" value="F:ferrous iron transmembrane transporter activity"/>
    <property type="evidence" value="ECO:0007669"/>
    <property type="project" value="UniProtKB-UniRule"/>
</dbReference>
<evidence type="ECO:0000313" key="19">
    <source>
        <dbReference type="EMBL" id="BBB89468.1"/>
    </source>
</evidence>
<dbReference type="OrthoDB" id="9809127at2"/>
<name>A0A348AEH0_9FIRM</name>
<evidence type="ECO:0000313" key="20">
    <source>
        <dbReference type="Proteomes" id="UP000276437"/>
    </source>
</evidence>
<dbReference type="KEGG" id="mana:MAMMFC1_00101"/>
<feature type="binding site" evidence="15">
    <location>
        <begin position="58"/>
        <end position="61"/>
    </location>
    <ligand>
        <name>GTP</name>
        <dbReference type="ChEBI" id="CHEBI:37565"/>
        <label>1</label>
    </ligand>
</feature>
<dbReference type="Gene3D" id="3.40.50.300">
    <property type="entry name" value="P-loop containing nucleotide triphosphate hydrolases"/>
    <property type="match status" value="1"/>
</dbReference>
<feature type="transmembrane region" description="Helical" evidence="17">
    <location>
        <begin position="457"/>
        <end position="478"/>
    </location>
</feature>
<evidence type="ECO:0000256" key="15">
    <source>
        <dbReference type="PIRSR" id="PIRSR603373-1"/>
    </source>
</evidence>
<dbReference type="GO" id="GO:0005886">
    <property type="term" value="C:plasma membrane"/>
    <property type="evidence" value="ECO:0007669"/>
    <property type="project" value="UniProtKB-SubCell"/>
</dbReference>
<feature type="transmembrane region" description="Helical" evidence="17">
    <location>
        <begin position="732"/>
        <end position="753"/>
    </location>
</feature>
<evidence type="ECO:0000256" key="13">
    <source>
        <dbReference type="ARBA" id="ARBA00023136"/>
    </source>
</evidence>
<gene>
    <name evidence="19" type="primary">feoB_1</name>
    <name evidence="19" type="ORF">MAMMFC1_00101</name>
</gene>
<evidence type="ECO:0000256" key="5">
    <source>
        <dbReference type="ARBA" id="ARBA00022496"/>
    </source>
</evidence>
<dbReference type="FunFam" id="3.40.50.300:FF:000426">
    <property type="entry name" value="Ferrous iron transport protein B"/>
    <property type="match status" value="1"/>
</dbReference>
<dbReference type="InterPro" id="IPR027417">
    <property type="entry name" value="P-loop_NTPase"/>
</dbReference>
<feature type="domain" description="FeoB-type G" evidence="18">
    <location>
        <begin position="5"/>
        <end position="167"/>
    </location>
</feature>
<feature type="transmembrane region" description="Helical" evidence="17">
    <location>
        <begin position="425"/>
        <end position="451"/>
    </location>
</feature>
<dbReference type="PRINTS" id="PR00326">
    <property type="entry name" value="GTP1OBG"/>
</dbReference>
<dbReference type="Pfam" id="PF07664">
    <property type="entry name" value="FeoB_C"/>
    <property type="match status" value="1"/>
</dbReference>
<feature type="transmembrane region" description="Helical" evidence="17">
    <location>
        <begin position="516"/>
        <end position="535"/>
    </location>
</feature>
<keyword evidence="13 17" id="KW-0472">Membrane</keyword>
<dbReference type="PROSITE" id="PS51711">
    <property type="entry name" value="G_FEOB"/>
    <property type="match status" value="1"/>
</dbReference>
<feature type="transmembrane region" description="Helical" evidence="17">
    <location>
        <begin position="391"/>
        <end position="413"/>
    </location>
</feature>
<feature type="binding site" evidence="15">
    <location>
        <begin position="12"/>
        <end position="19"/>
    </location>
    <ligand>
        <name>GTP</name>
        <dbReference type="ChEBI" id="CHEBI:37565"/>
        <label>1</label>
    </ligand>
</feature>
<dbReference type="InterPro" id="IPR011642">
    <property type="entry name" value="Gate_dom"/>
</dbReference>
<keyword evidence="6" id="KW-0997">Cell inner membrane</keyword>
<dbReference type="GO" id="GO:0046872">
    <property type="term" value="F:metal ion binding"/>
    <property type="evidence" value="ECO:0007669"/>
    <property type="project" value="UniProtKB-KW"/>
</dbReference>
<keyword evidence="16" id="KW-0460">Magnesium</keyword>